<feature type="region of interest" description="Disordered" evidence="1">
    <location>
        <begin position="1"/>
        <end position="52"/>
    </location>
</feature>
<feature type="compositionally biased region" description="Low complexity" evidence="1">
    <location>
        <begin position="19"/>
        <end position="29"/>
    </location>
</feature>
<feature type="compositionally biased region" description="Basic residues" evidence="1">
    <location>
        <begin position="30"/>
        <end position="42"/>
    </location>
</feature>
<feature type="domain" description="Aminoglycoside phosphotransferase" evidence="2">
    <location>
        <begin position="30"/>
        <end position="136"/>
    </location>
</feature>
<sequence>MAFHTSRSRAPVRTRRNGRAAGRTAPRVARFSRRSRRRARRRAAPDSRLRRGFPRVRRSGASHRFASPDTPAQALHGDAHASNLLMTPDGPRWLDFEDTWHGPVAWDVACLAMRSPESLRGYPDPPDEDLLAAYSRLRRLFAACWQFVVARRFPERLAGAREAVDEYFRLS</sequence>
<proteinExistence type="predicted"/>
<dbReference type="GO" id="GO:0016740">
    <property type="term" value="F:transferase activity"/>
    <property type="evidence" value="ECO:0007669"/>
    <property type="project" value="UniProtKB-KW"/>
</dbReference>
<dbReference type="RefSeq" id="WP_144747223.1">
    <property type="nucleotide sequence ID" value="NZ_VMNW02000014.1"/>
</dbReference>
<dbReference type="InterPro" id="IPR011009">
    <property type="entry name" value="Kinase-like_dom_sf"/>
</dbReference>
<name>A0A5N0VBV0_9PSEU</name>
<comment type="caution">
    <text evidence="3">The sequence shown here is derived from an EMBL/GenBank/DDBJ whole genome shotgun (WGS) entry which is preliminary data.</text>
</comment>
<feature type="compositionally biased region" description="Basic residues" evidence="1">
    <location>
        <begin position="1"/>
        <end position="18"/>
    </location>
</feature>
<organism evidence="3 4">
    <name type="scientific">Amycolatopsis acidicola</name>
    <dbReference type="NCBI Taxonomy" id="2596893"/>
    <lineage>
        <taxon>Bacteria</taxon>
        <taxon>Bacillati</taxon>
        <taxon>Actinomycetota</taxon>
        <taxon>Actinomycetes</taxon>
        <taxon>Pseudonocardiales</taxon>
        <taxon>Pseudonocardiaceae</taxon>
        <taxon>Amycolatopsis</taxon>
    </lineage>
</organism>
<evidence type="ECO:0000313" key="3">
    <source>
        <dbReference type="EMBL" id="KAA9162102.1"/>
    </source>
</evidence>
<dbReference type="InterPro" id="IPR002575">
    <property type="entry name" value="Aminoglycoside_PTrfase"/>
</dbReference>
<evidence type="ECO:0000259" key="2">
    <source>
        <dbReference type="Pfam" id="PF01636"/>
    </source>
</evidence>
<evidence type="ECO:0000256" key="1">
    <source>
        <dbReference type="SAM" id="MobiDB-lite"/>
    </source>
</evidence>
<dbReference type="EMBL" id="VMNW02000014">
    <property type="protein sequence ID" value="KAA9162102.1"/>
    <property type="molecule type" value="Genomic_DNA"/>
</dbReference>
<dbReference type="SUPFAM" id="SSF56112">
    <property type="entry name" value="Protein kinase-like (PK-like)"/>
    <property type="match status" value="1"/>
</dbReference>
<dbReference type="AlphaFoldDB" id="A0A5N0VBV0"/>
<dbReference type="Proteomes" id="UP000319769">
    <property type="component" value="Unassembled WGS sequence"/>
</dbReference>
<keyword evidence="4" id="KW-1185">Reference proteome</keyword>
<dbReference type="OrthoDB" id="115252at2"/>
<reference evidence="3" key="1">
    <citation type="submission" date="2019-09" db="EMBL/GenBank/DDBJ databases">
        <authorList>
            <person name="Teo W.F.A."/>
            <person name="Duangmal K."/>
        </authorList>
    </citation>
    <scope>NUCLEOTIDE SEQUENCE [LARGE SCALE GENOMIC DNA]</scope>
    <source>
        <strain evidence="3">K81G1</strain>
    </source>
</reference>
<dbReference type="Gene3D" id="3.90.1200.10">
    <property type="match status" value="1"/>
</dbReference>
<evidence type="ECO:0000313" key="4">
    <source>
        <dbReference type="Proteomes" id="UP000319769"/>
    </source>
</evidence>
<gene>
    <name evidence="3" type="ORF">FPZ12_012765</name>
</gene>
<dbReference type="Pfam" id="PF01636">
    <property type="entry name" value="APH"/>
    <property type="match status" value="1"/>
</dbReference>
<protein>
    <submittedName>
        <fullName evidence="3">Phosphotransferase</fullName>
    </submittedName>
</protein>
<accession>A0A5N0VBV0</accession>